<dbReference type="SMART" id="SM00028">
    <property type="entry name" value="TPR"/>
    <property type="match status" value="5"/>
</dbReference>
<dbReference type="AlphaFoldDB" id="A0A6N0HTZ3"/>
<evidence type="ECO:0000313" key="3">
    <source>
        <dbReference type="Proteomes" id="UP000509658"/>
    </source>
</evidence>
<dbReference type="Pfam" id="PF13414">
    <property type="entry name" value="TPR_11"/>
    <property type="match status" value="1"/>
</dbReference>
<dbReference type="PANTHER" id="PTHR12558">
    <property type="entry name" value="CELL DIVISION CYCLE 16,23,27"/>
    <property type="match status" value="1"/>
</dbReference>
<feature type="repeat" description="TPR" evidence="1">
    <location>
        <begin position="59"/>
        <end position="92"/>
    </location>
</feature>
<dbReference type="Gene3D" id="3.40.50.300">
    <property type="entry name" value="P-loop containing nucleotide triphosphate hydrolases"/>
    <property type="match status" value="1"/>
</dbReference>
<evidence type="ECO:0000256" key="1">
    <source>
        <dbReference type="PROSITE-ProRule" id="PRU00339"/>
    </source>
</evidence>
<protein>
    <submittedName>
        <fullName evidence="2">Tetratricopeptide repeat protein</fullName>
    </submittedName>
</protein>
<reference evidence="2 3" key="1">
    <citation type="submission" date="2020-05" db="EMBL/GenBank/DDBJ databases">
        <title>Horizontal transmission and recombination maintain forever young bacterial symbiont genomes.</title>
        <authorList>
            <person name="Russell S.L."/>
            <person name="Pepper-Tunick E."/>
            <person name="Svedberg J."/>
            <person name="Byrne A."/>
            <person name="Ruelas Castillo J."/>
            <person name="Vollmers C."/>
            <person name="Beinart R.A."/>
            <person name="Corbett-Detig R."/>
        </authorList>
    </citation>
    <scope>NUCLEOTIDE SEQUENCE [LARGE SCALE GENOMIC DNA]</scope>
    <source>
        <strain evidence="2">Santa_Monica_outfall</strain>
    </source>
</reference>
<feature type="repeat" description="TPR" evidence="1">
    <location>
        <begin position="93"/>
        <end position="126"/>
    </location>
</feature>
<accession>A0A6N0HTZ3</accession>
<dbReference type="PROSITE" id="PS50293">
    <property type="entry name" value="TPR_REGION"/>
    <property type="match status" value="2"/>
</dbReference>
<dbReference type="Proteomes" id="UP000509658">
    <property type="component" value="Chromosome"/>
</dbReference>
<gene>
    <name evidence="2" type="ORF">HUE57_05940</name>
</gene>
<dbReference type="PROSITE" id="PS50005">
    <property type="entry name" value="TPR"/>
    <property type="match status" value="3"/>
</dbReference>
<dbReference type="KEGG" id="rev:HUE57_05940"/>
<feature type="repeat" description="TPR" evidence="1">
    <location>
        <begin position="25"/>
        <end position="58"/>
    </location>
</feature>
<dbReference type="EMBL" id="CP054491">
    <property type="protein sequence ID" value="QKQ25872.1"/>
    <property type="molecule type" value="Genomic_DNA"/>
</dbReference>
<dbReference type="InterPro" id="IPR027417">
    <property type="entry name" value="P-loop_NTPase"/>
</dbReference>
<dbReference type="Pfam" id="PF13432">
    <property type="entry name" value="TPR_16"/>
    <property type="match status" value="1"/>
</dbReference>
<keyword evidence="3" id="KW-1185">Reference proteome</keyword>
<dbReference type="Pfam" id="PF13431">
    <property type="entry name" value="TPR_17"/>
    <property type="match status" value="1"/>
</dbReference>
<dbReference type="InterPro" id="IPR019734">
    <property type="entry name" value="TPR_rpt"/>
</dbReference>
<name>A0A6N0HTZ3_9GAMM</name>
<dbReference type="InterPro" id="IPR011990">
    <property type="entry name" value="TPR-like_helical_dom_sf"/>
</dbReference>
<evidence type="ECO:0000313" key="2">
    <source>
        <dbReference type="EMBL" id="QKQ25872.1"/>
    </source>
</evidence>
<dbReference type="Pfam" id="PF13469">
    <property type="entry name" value="Sulfotransfer_3"/>
    <property type="match status" value="1"/>
</dbReference>
<organism evidence="2 3">
    <name type="scientific">Candidatus Reidiella endopervernicosa</name>
    <dbReference type="NCBI Taxonomy" id="2738883"/>
    <lineage>
        <taxon>Bacteria</taxon>
        <taxon>Pseudomonadati</taxon>
        <taxon>Pseudomonadota</taxon>
        <taxon>Gammaproteobacteria</taxon>
        <taxon>Candidatus Reidiella</taxon>
    </lineage>
</organism>
<dbReference type="SUPFAM" id="SSF48452">
    <property type="entry name" value="TPR-like"/>
    <property type="match status" value="2"/>
</dbReference>
<dbReference type="SUPFAM" id="SSF52540">
    <property type="entry name" value="P-loop containing nucleoside triphosphate hydrolases"/>
    <property type="match status" value="1"/>
</dbReference>
<dbReference type="Gene3D" id="1.25.40.10">
    <property type="entry name" value="Tetratricopeptide repeat domain"/>
    <property type="match status" value="3"/>
</dbReference>
<keyword evidence="1" id="KW-0802">TPR repeat</keyword>
<proteinExistence type="predicted"/>
<dbReference type="PANTHER" id="PTHR12558:SF33">
    <property type="entry name" value="BLL7664 PROTEIN"/>
    <property type="match status" value="1"/>
</dbReference>
<sequence length="526" mass="60231">MFERGMLDEAEKQYKKAIKLKPDFAEAYNNLGNAQRCLGRLEQAVQSYRLALNITDEYLEARNNLGVSLSELSQYEAATECFNRVLEVNPNYADAHNNLAYALLKRGQYDDAIERCVTALELQPDFSDVHCNLADLFEKSNQLDQLKDAVDKGVKSCPDDQRLMLWKAQVLRRDGEYQSAREVIEAISEESLDEAHRALRAKLLGEVCDRLGDYKTAFSNFKVGNQLASRSVSSKRYNKKRYISSLTQYEQLFSEDWVANWTDVSPVDDRDDPVFLVGFPRSGTTLLDTVLRSHPEISVAEEVPAVEAMVDKLESSAGSTADNLASLDSDGLAVLREVYFKELDQHLSVGERKTDVVIDKLPLNIARAGIIHRVFPNAKFILALRHPYDCVLSCFMRDFALNDAMVNFLELKDAAALYDHVMRLWSHYCDLLPLNSYQLKYEELVENFEGAVKPLLEYLNVDWSSEVENYAETARERGMINTPSYDQVIEPIYTRASGRWEHYREEMASVLPVLELWARHYGYRWE</sequence>